<reference evidence="2" key="1">
    <citation type="submission" date="2018-02" db="EMBL/GenBank/DDBJ databases">
        <authorList>
            <person name="Hausmann B."/>
        </authorList>
    </citation>
    <scope>NUCLEOTIDE SEQUENCE [LARGE SCALE GENOMIC DNA]</scope>
    <source>
        <strain evidence="2">Peat soil MAG SbA5</strain>
    </source>
</reference>
<proteinExistence type="predicted"/>
<sequence>MENLACLERREIRRQPAPSERGPIRALATMCFRRRCCRILGVSVSSFVRWQAKGIPPPTDLTEKSGFGKTGIVVPCVHEDMQLQCLILAPAHWGCAGKASYCGGAASLCACGLSSTKDGGRVSERCVQFDVGTYR</sequence>
<protein>
    <submittedName>
        <fullName evidence="1">Uncharacterized protein</fullName>
    </submittedName>
</protein>
<evidence type="ECO:0000313" key="1">
    <source>
        <dbReference type="EMBL" id="SPE29853.1"/>
    </source>
</evidence>
<organism evidence="1 2">
    <name type="scientific">Candidatus Sulfuritelmatomonas gaucii</name>
    <dbReference type="NCBI Taxonomy" id="2043161"/>
    <lineage>
        <taxon>Bacteria</taxon>
        <taxon>Pseudomonadati</taxon>
        <taxon>Acidobacteriota</taxon>
        <taxon>Terriglobia</taxon>
        <taxon>Terriglobales</taxon>
        <taxon>Acidobacteriaceae</taxon>
        <taxon>Candidatus Sulfuritelmatomonas</taxon>
    </lineage>
</organism>
<dbReference type="AlphaFoldDB" id="A0A2N9M2Z9"/>
<accession>A0A2N9M2Z9</accession>
<name>A0A2N9M2Z9_9BACT</name>
<evidence type="ECO:0000313" key="2">
    <source>
        <dbReference type="Proteomes" id="UP000239735"/>
    </source>
</evidence>
<gene>
    <name evidence="1" type="ORF">SBA5_720024</name>
</gene>
<dbReference type="EMBL" id="OKRB01000133">
    <property type="protein sequence ID" value="SPE29853.1"/>
    <property type="molecule type" value="Genomic_DNA"/>
</dbReference>
<dbReference type="Proteomes" id="UP000239735">
    <property type="component" value="Unassembled WGS sequence"/>
</dbReference>